<gene>
    <name evidence="1" type="ORF">ATM17_22945</name>
</gene>
<organism evidence="1 2">
    <name type="scientific">Sphingopyxis macrogoltabida</name>
    <name type="common">Sphingomonas macrogoltabidus</name>
    <dbReference type="NCBI Taxonomy" id="33050"/>
    <lineage>
        <taxon>Bacteria</taxon>
        <taxon>Pseudomonadati</taxon>
        <taxon>Pseudomonadota</taxon>
        <taxon>Alphaproteobacteria</taxon>
        <taxon>Sphingomonadales</taxon>
        <taxon>Sphingomonadaceae</taxon>
        <taxon>Sphingopyxis</taxon>
    </lineage>
</organism>
<evidence type="ECO:0000313" key="2">
    <source>
        <dbReference type="Proteomes" id="UP000076088"/>
    </source>
</evidence>
<dbReference type="KEGG" id="smaz:LH19_22390"/>
<name>A0AAC9AXJ1_SPHMC</name>
<reference evidence="1 2" key="2">
    <citation type="journal article" date="2016" name="Genome Announc.">
        <title>Complete Genome Sequence of Sphingopyxis macrogoltabida Strain 203N (NBRC 111659), a Polyethylene Glycol Degrader.</title>
        <authorList>
            <person name="Ohtsubo Y."/>
            <person name="Nonoyama S."/>
            <person name="Nagata Y."/>
            <person name="Numata M."/>
            <person name="Tsuchikane K."/>
            <person name="Hosoyama A."/>
            <person name="Yamazoe A."/>
            <person name="Tsuda M."/>
            <person name="Fujita N."/>
            <person name="Kawai F."/>
        </authorList>
    </citation>
    <scope>NUCLEOTIDE SEQUENCE [LARGE SCALE GENOMIC DNA]</scope>
    <source>
        <strain evidence="1 2">203N</strain>
    </source>
</reference>
<dbReference type="EMBL" id="CP013344">
    <property type="protein sequence ID" value="AMU91874.1"/>
    <property type="molecule type" value="Genomic_DNA"/>
</dbReference>
<dbReference type="AlphaFoldDB" id="A0AAC9AXJ1"/>
<proteinExistence type="predicted"/>
<reference evidence="2" key="1">
    <citation type="submission" date="2015-11" db="EMBL/GenBank/DDBJ databases">
        <title>Complete genome sequence of a polyethylene-glycol degrader Sphingopyxis macrogoltabida 203N (NBRC 111659).</title>
        <authorList>
            <person name="Yoshiyuki O."/>
            <person name="Shouta N."/>
            <person name="Nagata Y."/>
            <person name="Numata M."/>
            <person name="Tsuchikane K."/>
            <person name="Hosoyama A."/>
            <person name="Yamazoe A."/>
            <person name="Tsuda M."/>
            <person name="Fujita N."/>
            <person name="Kawai F."/>
        </authorList>
    </citation>
    <scope>NUCLEOTIDE SEQUENCE [LARGE SCALE GENOMIC DNA]</scope>
    <source>
        <strain evidence="2">203N</strain>
    </source>
</reference>
<keyword evidence="2" id="KW-1185">Reference proteome</keyword>
<accession>A0AAC9AXJ1</accession>
<dbReference type="Proteomes" id="UP000076088">
    <property type="component" value="Chromosome"/>
</dbReference>
<protein>
    <submittedName>
        <fullName evidence="1">Uncharacterized protein</fullName>
    </submittedName>
</protein>
<evidence type="ECO:0000313" key="1">
    <source>
        <dbReference type="EMBL" id="AMU91874.1"/>
    </source>
</evidence>
<sequence>MQLTMAGTGAAICVIQMEWPMRFRDREAGDFNLCVGGRIQTRLTCPRRRQSVGPLPASILPVFILPVIADSATMTGNERLRM</sequence>